<evidence type="ECO:0000313" key="3">
    <source>
        <dbReference type="EMBL" id="SNR78763.1"/>
    </source>
</evidence>
<dbReference type="EMBL" id="FZOC01000002">
    <property type="protein sequence ID" value="SNR78763.1"/>
    <property type="molecule type" value="Genomic_DNA"/>
</dbReference>
<feature type="transmembrane region" description="Helical" evidence="1">
    <location>
        <begin position="156"/>
        <end position="174"/>
    </location>
</feature>
<accession>A0A238Z7G0</accession>
<dbReference type="RefSeq" id="WP_089272873.1">
    <property type="nucleotide sequence ID" value="NZ_FZOC01000002.1"/>
</dbReference>
<organism evidence="3 4">
    <name type="scientific">Humidesulfovibrio mexicanus</name>
    <dbReference type="NCBI Taxonomy" id="147047"/>
    <lineage>
        <taxon>Bacteria</taxon>
        <taxon>Pseudomonadati</taxon>
        <taxon>Thermodesulfobacteriota</taxon>
        <taxon>Desulfovibrionia</taxon>
        <taxon>Desulfovibrionales</taxon>
        <taxon>Desulfovibrionaceae</taxon>
        <taxon>Humidesulfovibrio</taxon>
    </lineage>
</organism>
<evidence type="ECO:0000259" key="2">
    <source>
        <dbReference type="Pfam" id="PF09335"/>
    </source>
</evidence>
<dbReference type="InterPro" id="IPR032816">
    <property type="entry name" value="VTT_dom"/>
</dbReference>
<proteinExistence type="predicted"/>
<dbReference type="AlphaFoldDB" id="A0A238Z7G0"/>
<dbReference type="GO" id="GO:0005886">
    <property type="term" value="C:plasma membrane"/>
    <property type="evidence" value="ECO:0007669"/>
    <property type="project" value="TreeGrafter"/>
</dbReference>
<dbReference type="Proteomes" id="UP000198324">
    <property type="component" value="Unassembled WGS sequence"/>
</dbReference>
<reference evidence="3 4" key="1">
    <citation type="submission" date="2017-06" db="EMBL/GenBank/DDBJ databases">
        <authorList>
            <person name="Kim H.J."/>
            <person name="Triplett B.A."/>
        </authorList>
    </citation>
    <scope>NUCLEOTIDE SEQUENCE [LARGE SCALE GENOMIC DNA]</scope>
    <source>
        <strain evidence="3 4">DSM 13116</strain>
    </source>
</reference>
<dbReference type="Pfam" id="PF09335">
    <property type="entry name" value="VTT_dom"/>
    <property type="match status" value="1"/>
</dbReference>
<dbReference type="PANTHER" id="PTHR42709:SF2">
    <property type="entry name" value="INNER MEMBRANE PROTEIN YOHD"/>
    <property type="match status" value="1"/>
</dbReference>
<feature type="domain" description="VTT" evidence="2">
    <location>
        <begin position="23"/>
        <end position="143"/>
    </location>
</feature>
<feature type="transmembrane region" description="Helical" evidence="1">
    <location>
        <begin position="41"/>
        <end position="63"/>
    </location>
</feature>
<name>A0A238Z7G0_9BACT</name>
<feature type="transmembrane region" description="Helical" evidence="1">
    <location>
        <begin position="12"/>
        <end position="35"/>
    </location>
</feature>
<feature type="transmembrane region" description="Helical" evidence="1">
    <location>
        <begin position="123"/>
        <end position="144"/>
    </location>
</feature>
<keyword evidence="4" id="KW-1185">Reference proteome</keyword>
<dbReference type="OrthoDB" id="948134at2"/>
<dbReference type="PANTHER" id="PTHR42709">
    <property type="entry name" value="ALKALINE PHOSPHATASE LIKE PROTEIN"/>
    <property type="match status" value="1"/>
</dbReference>
<keyword evidence="1" id="KW-1133">Transmembrane helix</keyword>
<evidence type="ECO:0000313" key="4">
    <source>
        <dbReference type="Proteomes" id="UP000198324"/>
    </source>
</evidence>
<gene>
    <name evidence="3" type="ORF">SAMN04488503_1279</name>
</gene>
<protein>
    <submittedName>
        <fullName evidence="3">Membrane protein DedA, SNARE-associated domain</fullName>
    </submittedName>
</protein>
<sequence length="186" mass="21089">MDLTSFLSTYGYLALFIGTFLEGETILIIAGFAAYNGHLSLPLAILTAFLGSFAGDQTAFYIGRYNKRFLEKRLKKWECRIEKVHRLLEKHQVLVLVSFRFFYGFRNVTPFAVGISNIPPLRFFCLNGIGAVIWAVSFGVGGYYLGDVLERFLQEAKWWVAGGLLCVLVAVWGVKTLRNRKRKTIC</sequence>
<evidence type="ECO:0000256" key="1">
    <source>
        <dbReference type="SAM" id="Phobius"/>
    </source>
</evidence>
<dbReference type="InterPro" id="IPR051311">
    <property type="entry name" value="DedA_domain"/>
</dbReference>
<keyword evidence="1" id="KW-0472">Membrane</keyword>
<keyword evidence="1" id="KW-0812">Transmembrane</keyword>